<dbReference type="RefSeq" id="WP_378579730.1">
    <property type="nucleotide sequence ID" value="NZ_JBHSFQ010000041.1"/>
</dbReference>
<keyword evidence="3" id="KW-1185">Reference proteome</keyword>
<keyword evidence="1" id="KW-1133">Transmembrane helix</keyword>
<sequence>MNPRRRMIVSLAALVPAGLIAAAGVVFGGGFLLLADVIGAAATVVLFGVAVHLLLPGLDPRRAGGVVLVLCWGGFVLAAAAGEAVTGLAAGQMGWTGAGWSDSEGFFAYAPLPGEPRADFS</sequence>
<keyword evidence="1" id="KW-0472">Membrane</keyword>
<comment type="caution">
    <text evidence="2">The sequence shown here is derived from an EMBL/GenBank/DDBJ whole genome shotgun (WGS) entry which is preliminary data.</text>
</comment>
<name>A0ABV9E5K9_9ACTN</name>
<protein>
    <submittedName>
        <fullName evidence="2">Uncharacterized protein</fullName>
    </submittedName>
</protein>
<feature type="transmembrane region" description="Helical" evidence="1">
    <location>
        <begin position="67"/>
        <end position="90"/>
    </location>
</feature>
<keyword evidence="1" id="KW-0812">Transmembrane</keyword>
<dbReference type="Proteomes" id="UP001595923">
    <property type="component" value="Unassembled WGS sequence"/>
</dbReference>
<evidence type="ECO:0000313" key="2">
    <source>
        <dbReference type="EMBL" id="MFC4565596.1"/>
    </source>
</evidence>
<feature type="transmembrane region" description="Helical" evidence="1">
    <location>
        <begin position="33"/>
        <end position="55"/>
    </location>
</feature>
<evidence type="ECO:0000313" key="3">
    <source>
        <dbReference type="Proteomes" id="UP001595923"/>
    </source>
</evidence>
<dbReference type="EMBL" id="JBHSFQ010000041">
    <property type="protein sequence ID" value="MFC4565596.1"/>
    <property type="molecule type" value="Genomic_DNA"/>
</dbReference>
<reference evidence="3" key="1">
    <citation type="journal article" date="2019" name="Int. J. Syst. Evol. Microbiol.">
        <title>The Global Catalogue of Microorganisms (GCM) 10K type strain sequencing project: providing services to taxonomists for standard genome sequencing and annotation.</title>
        <authorList>
            <consortium name="The Broad Institute Genomics Platform"/>
            <consortium name="The Broad Institute Genome Sequencing Center for Infectious Disease"/>
            <person name="Wu L."/>
            <person name="Ma J."/>
        </authorList>
    </citation>
    <scope>NUCLEOTIDE SEQUENCE [LARGE SCALE GENOMIC DNA]</scope>
    <source>
        <strain evidence="3">XZYJ18</strain>
    </source>
</reference>
<accession>A0ABV9E5K9</accession>
<gene>
    <name evidence="2" type="ORF">ACFO4E_27375</name>
</gene>
<proteinExistence type="predicted"/>
<organism evidence="2 3">
    <name type="scientific">Nocardiopsis mangrovi</name>
    <dbReference type="NCBI Taxonomy" id="1179818"/>
    <lineage>
        <taxon>Bacteria</taxon>
        <taxon>Bacillati</taxon>
        <taxon>Actinomycetota</taxon>
        <taxon>Actinomycetes</taxon>
        <taxon>Streptosporangiales</taxon>
        <taxon>Nocardiopsidaceae</taxon>
        <taxon>Nocardiopsis</taxon>
    </lineage>
</organism>
<evidence type="ECO:0000256" key="1">
    <source>
        <dbReference type="SAM" id="Phobius"/>
    </source>
</evidence>